<dbReference type="Proteomes" id="UP000054937">
    <property type="component" value="Unassembled WGS sequence"/>
</dbReference>
<evidence type="ECO:0000256" key="1">
    <source>
        <dbReference type="ARBA" id="ARBA00022737"/>
    </source>
</evidence>
<dbReference type="FunFam" id="1.10.10.60:FF:000010">
    <property type="entry name" value="Transcriptional activator Myb isoform A"/>
    <property type="match status" value="1"/>
</dbReference>
<accession>A0A0V0QZ70</accession>
<keyword evidence="1" id="KW-0677">Repeat</keyword>
<feature type="domain" description="HTH myb-type" evidence="5">
    <location>
        <begin position="64"/>
        <end position="119"/>
    </location>
</feature>
<sequence>MEFNSGFFGLQQIPQQEIIENKKYNTFNDEKIFKENLNESQKYNQNLDLFQENINSLQNKDKYNNKCKKKPWTEEEDQMVIKLVQEYGAHKWTFIASQLEGRIGKQCRERWHNHLNPNIKKTPWSCEEEWILYIFHSALGNKWAEIAKFMEGRTDNHIKNHWNSGYKRIQVTYSNKLDKMIQVFKNENGDKNHKLFQECKNDVQKKGLELLLLQDKQKQECEQISVQQQMQKQKQRENKENQKQSYQSKYQTNQNNEKKFEQIKENYKSINTENPNSQNQNNDINSQNSVFQQNIDDVQNINVGKKIIDQKNKLQTRISEHNVTNPKINRSPVKNYNSQEKIKQLQKPVSVINCNGNEMIVYPERQQHNKQVIKKLIQQNLKKQMKKNYDQKSVFNKQNDENYNLINKKVCLQDNKICDVGNKINQNNTVFNNKSLFLSNKNQQYIQYDISNKENMNEYQSPSELLNLFSSENSLQQEKEQQQNQEFINKDNQIDQMKPFNLNKTFEIDNLDMF</sequence>
<dbReference type="Pfam" id="PF13921">
    <property type="entry name" value="Myb_DNA-bind_6"/>
    <property type="match status" value="1"/>
</dbReference>
<evidence type="ECO:0000259" key="4">
    <source>
        <dbReference type="PROSITE" id="PS50090"/>
    </source>
</evidence>
<dbReference type="PROSITE" id="PS50090">
    <property type="entry name" value="MYB_LIKE"/>
    <property type="match status" value="2"/>
</dbReference>
<dbReference type="InterPro" id="IPR017930">
    <property type="entry name" value="Myb_dom"/>
</dbReference>
<evidence type="ECO:0000313" key="6">
    <source>
        <dbReference type="EMBL" id="KRX07524.1"/>
    </source>
</evidence>
<dbReference type="InterPro" id="IPR001005">
    <property type="entry name" value="SANT/Myb"/>
</dbReference>
<keyword evidence="2 6" id="KW-0238">DNA-binding</keyword>
<keyword evidence="7" id="KW-1185">Reference proteome</keyword>
<dbReference type="Gene3D" id="1.10.10.60">
    <property type="entry name" value="Homeodomain-like"/>
    <property type="match status" value="2"/>
</dbReference>
<dbReference type="OrthoDB" id="2143914at2759"/>
<dbReference type="PROSITE" id="PS51294">
    <property type="entry name" value="HTH_MYB"/>
    <property type="match status" value="2"/>
</dbReference>
<feature type="domain" description="Myb-like" evidence="4">
    <location>
        <begin position="116"/>
        <end position="166"/>
    </location>
</feature>
<proteinExistence type="predicted"/>
<keyword evidence="6" id="KW-0371">Homeobox</keyword>
<dbReference type="GO" id="GO:0000978">
    <property type="term" value="F:RNA polymerase II cis-regulatory region sequence-specific DNA binding"/>
    <property type="evidence" value="ECO:0007669"/>
    <property type="project" value="TreeGrafter"/>
</dbReference>
<reference evidence="6 7" key="1">
    <citation type="journal article" date="2015" name="Sci. Rep.">
        <title>Genome of the facultative scuticociliatosis pathogen Pseudocohnilembus persalinus provides insight into its virulence through horizontal gene transfer.</title>
        <authorList>
            <person name="Xiong J."/>
            <person name="Wang G."/>
            <person name="Cheng J."/>
            <person name="Tian M."/>
            <person name="Pan X."/>
            <person name="Warren A."/>
            <person name="Jiang C."/>
            <person name="Yuan D."/>
            <person name="Miao W."/>
        </authorList>
    </citation>
    <scope>NUCLEOTIDE SEQUENCE [LARGE SCALE GENOMIC DNA]</scope>
    <source>
        <strain evidence="6">36N120E</strain>
    </source>
</reference>
<evidence type="ECO:0000313" key="7">
    <source>
        <dbReference type="Proteomes" id="UP000054937"/>
    </source>
</evidence>
<feature type="compositionally biased region" description="Polar residues" evidence="3">
    <location>
        <begin position="245"/>
        <end position="255"/>
    </location>
</feature>
<dbReference type="PANTHER" id="PTHR45614">
    <property type="entry name" value="MYB PROTEIN-RELATED"/>
    <property type="match status" value="1"/>
</dbReference>
<dbReference type="CDD" id="cd00167">
    <property type="entry name" value="SANT"/>
    <property type="match status" value="2"/>
</dbReference>
<name>A0A0V0QZ70_PSEPJ</name>
<dbReference type="SUPFAM" id="SSF46689">
    <property type="entry name" value="Homeodomain-like"/>
    <property type="match status" value="1"/>
</dbReference>
<dbReference type="InterPro" id="IPR050560">
    <property type="entry name" value="MYB_TF"/>
</dbReference>
<dbReference type="InterPro" id="IPR009057">
    <property type="entry name" value="Homeodomain-like_sf"/>
</dbReference>
<evidence type="ECO:0000256" key="3">
    <source>
        <dbReference type="SAM" id="MobiDB-lite"/>
    </source>
</evidence>
<comment type="caution">
    <text evidence="6">The sequence shown here is derived from an EMBL/GenBank/DDBJ whole genome shotgun (WGS) entry which is preliminary data.</text>
</comment>
<organism evidence="6 7">
    <name type="scientific">Pseudocohnilembus persalinus</name>
    <name type="common">Ciliate</name>
    <dbReference type="NCBI Taxonomy" id="266149"/>
    <lineage>
        <taxon>Eukaryota</taxon>
        <taxon>Sar</taxon>
        <taxon>Alveolata</taxon>
        <taxon>Ciliophora</taxon>
        <taxon>Intramacronucleata</taxon>
        <taxon>Oligohymenophorea</taxon>
        <taxon>Scuticociliatia</taxon>
        <taxon>Philasterida</taxon>
        <taxon>Pseudocohnilembidae</taxon>
        <taxon>Pseudocohnilembus</taxon>
    </lineage>
</organism>
<dbReference type="PANTHER" id="PTHR45614:SF274">
    <property type="entry name" value="MYB-LIKE DNA-BINDING PROTEIN"/>
    <property type="match status" value="1"/>
</dbReference>
<dbReference type="EMBL" id="LDAU01000082">
    <property type="protein sequence ID" value="KRX07524.1"/>
    <property type="molecule type" value="Genomic_DNA"/>
</dbReference>
<dbReference type="GO" id="GO:0005634">
    <property type="term" value="C:nucleus"/>
    <property type="evidence" value="ECO:0007669"/>
    <property type="project" value="TreeGrafter"/>
</dbReference>
<feature type="region of interest" description="Disordered" evidence="3">
    <location>
        <begin position="232"/>
        <end position="257"/>
    </location>
</feature>
<evidence type="ECO:0000259" key="5">
    <source>
        <dbReference type="PROSITE" id="PS51294"/>
    </source>
</evidence>
<gene>
    <name evidence="6" type="ORF">PPERSA_11073</name>
</gene>
<dbReference type="GO" id="GO:0000981">
    <property type="term" value="F:DNA-binding transcription factor activity, RNA polymerase II-specific"/>
    <property type="evidence" value="ECO:0007669"/>
    <property type="project" value="TreeGrafter"/>
</dbReference>
<dbReference type="InParanoid" id="A0A0V0QZ70"/>
<protein>
    <submittedName>
        <fullName evidence="6">Homeodomain protein</fullName>
    </submittedName>
</protein>
<dbReference type="SMART" id="SM00717">
    <property type="entry name" value="SANT"/>
    <property type="match status" value="2"/>
</dbReference>
<evidence type="ECO:0000256" key="2">
    <source>
        <dbReference type="ARBA" id="ARBA00023125"/>
    </source>
</evidence>
<dbReference type="AlphaFoldDB" id="A0A0V0QZ70"/>
<feature type="domain" description="HTH myb-type" evidence="5">
    <location>
        <begin position="120"/>
        <end position="170"/>
    </location>
</feature>
<feature type="domain" description="Myb-like" evidence="4">
    <location>
        <begin position="64"/>
        <end position="115"/>
    </location>
</feature>